<evidence type="ECO:0000259" key="1">
    <source>
        <dbReference type="Pfam" id="PF00669"/>
    </source>
</evidence>
<gene>
    <name evidence="2" type="ORF">GCM10023156_34850</name>
</gene>
<dbReference type="Proteomes" id="UP001500840">
    <property type="component" value="Unassembled WGS sequence"/>
</dbReference>
<keyword evidence="2" id="KW-0969">Cilium</keyword>
<dbReference type="SUPFAM" id="SSF64518">
    <property type="entry name" value="Phase 1 flagellin"/>
    <property type="match status" value="1"/>
</dbReference>
<keyword evidence="2" id="KW-0282">Flagellum</keyword>
<dbReference type="RefSeq" id="WP_345324066.1">
    <property type="nucleotide sequence ID" value="NZ_BAABGA010000041.1"/>
</dbReference>
<sequence>MAILPVSANRTSTPLMNQRLMFQLNADQLALQRQYDQLSSGRSVLKISDNPAAANRALGLNRTIDRGNQLVRNANSTIGYYDSADSALSQIDNALITARATAVQGVETINSDDEREALALTIRETINSVFTAGNAMFRDQQLLGGILNGGNAYSYVENEIVYSGRDAVGKTMLGGGDLSEINATASDSLGTNGVFLTGEPLGAALDYDTRLVDMRGGAGVAPGAIQLSGGDSTVDVDLSSASTIGDVVDVLSKVELEGRPLSVTISNDSIQIKYADDLPGTLAIQDTKGSTLASDLAISNPGGLKAPPIIGDRLTPRLTAETLIEDLAFGAGVDLSGGITIKQGAKSFSIDLSDAETVGDVLIAINRSGADVHAELNQAEGSIQLRALRSGVDYSVGENGSNAARALGIRSATEITTLDELGRGRGVVLNAQSEDLVITRPDGVQLSLDLEGAETIDDVIKLIRNHPNNQDTARVLVGLNTIGNGIELQAPPGANPMSIRQPQLSNAGTRLGLIPEGEIEAFGETVGSVNQIAGVDYMPRDAGGALDTLLRLETAIRDNDVAEIERLQVRLDEDLDRASRTRGKIGVWTRNLQDMKASAETNVIQLTEQLSNEVDADLATVISDLSQRQLSLEASMRIIGQTSQLTVLNYL</sequence>
<name>A0ABP8N086_9BACT</name>
<evidence type="ECO:0000313" key="2">
    <source>
        <dbReference type="EMBL" id="GAA4457681.1"/>
    </source>
</evidence>
<dbReference type="PANTHER" id="PTHR42792">
    <property type="entry name" value="FLAGELLIN"/>
    <property type="match status" value="1"/>
</dbReference>
<evidence type="ECO:0000313" key="3">
    <source>
        <dbReference type="Proteomes" id="UP001500840"/>
    </source>
</evidence>
<dbReference type="InterPro" id="IPR001029">
    <property type="entry name" value="Flagellin_N"/>
</dbReference>
<dbReference type="Pfam" id="PF00669">
    <property type="entry name" value="Flagellin_N"/>
    <property type="match status" value="1"/>
</dbReference>
<accession>A0ABP8N086</accession>
<organism evidence="2 3">
    <name type="scientific">Novipirellula rosea</name>
    <dbReference type="NCBI Taxonomy" id="1031540"/>
    <lineage>
        <taxon>Bacteria</taxon>
        <taxon>Pseudomonadati</taxon>
        <taxon>Planctomycetota</taxon>
        <taxon>Planctomycetia</taxon>
        <taxon>Pirellulales</taxon>
        <taxon>Pirellulaceae</taxon>
        <taxon>Novipirellula</taxon>
    </lineage>
</organism>
<dbReference type="InterPro" id="IPR001492">
    <property type="entry name" value="Flagellin"/>
</dbReference>
<dbReference type="Gene3D" id="1.20.1330.10">
    <property type="entry name" value="f41 fragment of flagellin, N-terminal domain"/>
    <property type="match status" value="1"/>
</dbReference>
<proteinExistence type="predicted"/>
<reference evidence="3" key="1">
    <citation type="journal article" date="2019" name="Int. J. Syst. Evol. Microbiol.">
        <title>The Global Catalogue of Microorganisms (GCM) 10K type strain sequencing project: providing services to taxonomists for standard genome sequencing and annotation.</title>
        <authorList>
            <consortium name="The Broad Institute Genomics Platform"/>
            <consortium name="The Broad Institute Genome Sequencing Center for Infectious Disease"/>
            <person name="Wu L."/>
            <person name="Ma J."/>
        </authorList>
    </citation>
    <scope>NUCLEOTIDE SEQUENCE [LARGE SCALE GENOMIC DNA]</scope>
    <source>
        <strain evidence="3">JCM 17759</strain>
    </source>
</reference>
<feature type="domain" description="Flagellin N-terminal" evidence="1">
    <location>
        <begin position="13"/>
        <end position="145"/>
    </location>
</feature>
<keyword evidence="3" id="KW-1185">Reference proteome</keyword>
<comment type="caution">
    <text evidence="2">The sequence shown here is derived from an EMBL/GenBank/DDBJ whole genome shotgun (WGS) entry which is preliminary data.</text>
</comment>
<dbReference type="EMBL" id="BAABGA010000041">
    <property type="protein sequence ID" value="GAA4457681.1"/>
    <property type="molecule type" value="Genomic_DNA"/>
</dbReference>
<protein>
    <submittedName>
        <fullName evidence="2">Flagellin hook IN motif-containing protein</fullName>
    </submittedName>
</protein>
<keyword evidence="2" id="KW-0966">Cell projection</keyword>
<dbReference type="PANTHER" id="PTHR42792:SF2">
    <property type="entry name" value="FLAGELLIN"/>
    <property type="match status" value="1"/>
</dbReference>